<reference evidence="2" key="1">
    <citation type="submission" date="2017-03" db="EMBL/GenBank/DDBJ databases">
        <authorList>
            <consortium name="AG Boll"/>
        </authorList>
    </citation>
    <scope>NUCLEOTIDE SEQUENCE [LARGE SCALE GENOMIC DNA]</scope>
    <source>
        <strain evidence="2">Chol</strain>
    </source>
</reference>
<evidence type="ECO:0000259" key="1">
    <source>
        <dbReference type="Pfam" id="PF13577"/>
    </source>
</evidence>
<accession>A0A7Z7MV78</accession>
<evidence type="ECO:0000313" key="2">
    <source>
        <dbReference type="EMBL" id="SMB26537.1"/>
    </source>
</evidence>
<protein>
    <recommendedName>
        <fullName evidence="1">SnoaL-like domain-containing protein</fullName>
    </recommendedName>
</protein>
<dbReference type="Proteomes" id="UP000242886">
    <property type="component" value="Chromosome SDENCHOL"/>
</dbReference>
<dbReference type="CDD" id="cd00531">
    <property type="entry name" value="NTF2_like"/>
    <property type="match status" value="1"/>
</dbReference>
<keyword evidence="3" id="KW-1185">Reference proteome</keyword>
<dbReference type="Gene3D" id="3.10.450.50">
    <property type="match status" value="1"/>
</dbReference>
<dbReference type="SUPFAM" id="SSF54427">
    <property type="entry name" value="NTF2-like"/>
    <property type="match status" value="1"/>
</dbReference>
<name>A0A7Z7MV78_9PROT</name>
<dbReference type="InterPro" id="IPR032710">
    <property type="entry name" value="NTF2-like_dom_sf"/>
</dbReference>
<dbReference type="RefSeq" id="WP_154716697.1">
    <property type="nucleotide sequence ID" value="NZ_LT837803.1"/>
</dbReference>
<organism evidence="2 3">
    <name type="scientific">Sterolibacterium denitrificans</name>
    <dbReference type="NCBI Taxonomy" id="157592"/>
    <lineage>
        <taxon>Bacteria</taxon>
        <taxon>Pseudomonadati</taxon>
        <taxon>Pseudomonadota</taxon>
        <taxon>Betaproteobacteria</taxon>
        <taxon>Nitrosomonadales</taxon>
        <taxon>Sterolibacteriaceae</taxon>
        <taxon>Sterolibacterium</taxon>
    </lineage>
</organism>
<sequence length="168" mass="19408">MTISLQALSDRQAITDLIYSYCRSMDRMDRELGYSVWHEDGVADYGSIYCGSGRQFVDWVCEIHQSMTSHSHQISNILLQLNGDRAGSESYVTVALRFNHEGKLKQETVRGRYLDRWSRRNGQWGIEQRIFVVDFEEIREVATSSIEGWGRRDPADMSYDVLSLSGKR</sequence>
<proteinExistence type="predicted"/>
<feature type="domain" description="SnoaL-like" evidence="1">
    <location>
        <begin position="6"/>
        <end position="129"/>
    </location>
</feature>
<gene>
    <name evidence="2" type="ORF">SDENCHOL_20160</name>
</gene>
<dbReference type="EMBL" id="LT837803">
    <property type="protein sequence ID" value="SMB26537.1"/>
    <property type="molecule type" value="Genomic_DNA"/>
</dbReference>
<dbReference type="InterPro" id="IPR037401">
    <property type="entry name" value="SnoaL-like"/>
</dbReference>
<dbReference type="AlphaFoldDB" id="A0A7Z7MV78"/>
<dbReference type="Pfam" id="PF13577">
    <property type="entry name" value="SnoaL_4"/>
    <property type="match status" value="1"/>
</dbReference>
<evidence type="ECO:0000313" key="3">
    <source>
        <dbReference type="Proteomes" id="UP000242886"/>
    </source>
</evidence>